<dbReference type="SMART" id="SM00555">
    <property type="entry name" value="GIT"/>
    <property type="match status" value="2"/>
</dbReference>
<dbReference type="PANTHER" id="PTHR21601:SF0">
    <property type="entry name" value="PROTEIN SPA2-RELATED"/>
    <property type="match status" value="1"/>
</dbReference>
<evidence type="ECO:0000313" key="3">
    <source>
        <dbReference type="EMBL" id="KZT70554.1"/>
    </source>
</evidence>
<dbReference type="InterPro" id="IPR013724">
    <property type="entry name" value="GIT_SHD"/>
</dbReference>
<dbReference type="PANTHER" id="PTHR21601">
    <property type="entry name" value="SPA2 PROTEIN"/>
    <property type="match status" value="1"/>
</dbReference>
<evidence type="ECO:0000313" key="4">
    <source>
        <dbReference type="Proteomes" id="UP000076727"/>
    </source>
</evidence>
<gene>
    <name evidence="3" type="ORF">DAEQUDRAFT_764449</name>
</gene>
<dbReference type="GO" id="GO:0005078">
    <property type="term" value="F:MAP-kinase scaffold activity"/>
    <property type="evidence" value="ECO:0007669"/>
    <property type="project" value="TreeGrafter"/>
</dbReference>
<accession>A0A165RBU3</accession>
<dbReference type="Proteomes" id="UP000076727">
    <property type="component" value="Unassembled WGS sequence"/>
</dbReference>
<feature type="region of interest" description="Disordered" evidence="1">
    <location>
        <begin position="146"/>
        <end position="170"/>
    </location>
</feature>
<evidence type="ECO:0000256" key="1">
    <source>
        <dbReference type="SAM" id="MobiDB-lite"/>
    </source>
</evidence>
<organism evidence="3 4">
    <name type="scientific">Daedalea quercina L-15889</name>
    <dbReference type="NCBI Taxonomy" id="1314783"/>
    <lineage>
        <taxon>Eukaryota</taxon>
        <taxon>Fungi</taxon>
        <taxon>Dikarya</taxon>
        <taxon>Basidiomycota</taxon>
        <taxon>Agaricomycotina</taxon>
        <taxon>Agaricomycetes</taxon>
        <taxon>Polyporales</taxon>
        <taxon>Fomitopsis</taxon>
    </lineage>
</organism>
<dbReference type="InterPro" id="IPR039892">
    <property type="entry name" value="Spa2/Sph1"/>
</dbReference>
<reference evidence="3 4" key="1">
    <citation type="journal article" date="2016" name="Mol. Biol. Evol.">
        <title>Comparative Genomics of Early-Diverging Mushroom-Forming Fungi Provides Insights into the Origins of Lignocellulose Decay Capabilities.</title>
        <authorList>
            <person name="Nagy L.G."/>
            <person name="Riley R."/>
            <person name="Tritt A."/>
            <person name="Adam C."/>
            <person name="Daum C."/>
            <person name="Floudas D."/>
            <person name="Sun H."/>
            <person name="Yadav J.S."/>
            <person name="Pangilinan J."/>
            <person name="Larsson K.H."/>
            <person name="Matsuura K."/>
            <person name="Barry K."/>
            <person name="Labutti K."/>
            <person name="Kuo R."/>
            <person name="Ohm R.A."/>
            <person name="Bhattacharya S.S."/>
            <person name="Shirouzu T."/>
            <person name="Yoshinaga Y."/>
            <person name="Martin F.M."/>
            <person name="Grigoriev I.V."/>
            <person name="Hibbett D.S."/>
        </authorList>
    </citation>
    <scope>NUCLEOTIDE SEQUENCE [LARGE SCALE GENOMIC DNA]</scope>
    <source>
        <strain evidence="3 4">L-15889</strain>
    </source>
</reference>
<keyword evidence="4" id="KW-1185">Reference proteome</keyword>
<dbReference type="OrthoDB" id="5588096at2759"/>
<sequence length="170" mass="19089">MSSIGTSRESTPTPATYGTGGSNRQLEPSSNLLSMDPREAARIHYLEFKQYLASCFTNKLAGPRPTTRQKLTSLARQRFGELTTDVYEELLRRNNTENEVPFLFPRDDFHPQRNLARQKLSTLSTGGFTDLASDVHHELSRRYPELTGVDEKSMSAYSSNGSPGRMRITA</sequence>
<feature type="domain" description="GIT Spa2 homology (SHD)" evidence="2">
    <location>
        <begin position="116"/>
        <end position="146"/>
    </location>
</feature>
<name>A0A165RBU3_9APHY</name>
<dbReference type="STRING" id="1314783.A0A165RBU3"/>
<feature type="domain" description="GIT Spa2 homology (SHD)" evidence="2">
    <location>
        <begin position="67"/>
        <end position="97"/>
    </location>
</feature>
<dbReference type="Pfam" id="PF08518">
    <property type="entry name" value="GIT_SHD"/>
    <property type="match status" value="2"/>
</dbReference>
<evidence type="ECO:0000259" key="2">
    <source>
        <dbReference type="SMART" id="SM00555"/>
    </source>
</evidence>
<proteinExistence type="predicted"/>
<dbReference type="EMBL" id="KV429050">
    <property type="protein sequence ID" value="KZT70554.1"/>
    <property type="molecule type" value="Genomic_DNA"/>
</dbReference>
<dbReference type="AlphaFoldDB" id="A0A165RBU3"/>
<protein>
    <recommendedName>
        <fullName evidence="2">GIT Spa2 homology (SHD) domain-containing protein</fullName>
    </recommendedName>
</protein>
<feature type="region of interest" description="Disordered" evidence="1">
    <location>
        <begin position="1"/>
        <end position="32"/>
    </location>
</feature>